<sequence>MVFLGIAFVLAMTIVTFLNVPNSSEGYRHPILEELQEALRSDQVSGLKMRSYAQHGRDCFYVTNTRFNGTEGELDIGYRKEGKYTTDRLYCKLGEGNKGPVMTVRRGNRTAPAVNYTLGHLDIEENCAIFMVKVNGREECEQYVSSINIDNPVPQCDEVYRSICKQRQVYNVYERSCQDSG</sequence>
<reference evidence="2" key="1">
    <citation type="journal article" date="2017" name="Parasit. Vectors">
        <title>Sialotranscriptomics of Rhipicephalus zambeziensis reveals intricate expression profiles of secretory proteins and suggests tight temporal transcriptional regulation during blood-feeding.</title>
        <authorList>
            <person name="de Castro M.H."/>
            <person name="de Klerk D."/>
            <person name="Pienaar R."/>
            <person name="Rees D.J.G."/>
            <person name="Mans B.J."/>
        </authorList>
    </citation>
    <scope>NUCLEOTIDE SEQUENCE</scope>
    <source>
        <tissue evidence="2">Salivary glands</tissue>
    </source>
</reference>
<proteinExistence type="predicted"/>
<feature type="chain" id="PRO_5013211464" evidence="1">
    <location>
        <begin position="27"/>
        <end position="181"/>
    </location>
</feature>
<name>A0A224YCA9_9ACAR</name>
<accession>A0A224YCA9</accession>
<protein>
    <submittedName>
        <fullName evidence="2">Lipocalin</fullName>
    </submittedName>
</protein>
<dbReference type="InterPro" id="IPR012674">
    <property type="entry name" value="Calycin"/>
</dbReference>
<dbReference type="GO" id="GO:0043176">
    <property type="term" value="F:amine binding"/>
    <property type="evidence" value="ECO:0007669"/>
    <property type="project" value="InterPro"/>
</dbReference>
<dbReference type="InterPro" id="IPR002970">
    <property type="entry name" value="Tick_his-bd"/>
</dbReference>
<keyword evidence="1" id="KW-0732">Signal</keyword>
<dbReference type="Gene3D" id="2.40.128.20">
    <property type="match status" value="1"/>
</dbReference>
<evidence type="ECO:0000256" key="1">
    <source>
        <dbReference type="SAM" id="SignalP"/>
    </source>
</evidence>
<evidence type="ECO:0000313" key="2">
    <source>
        <dbReference type="EMBL" id="MAA15338.1"/>
    </source>
</evidence>
<dbReference type="EMBL" id="GFPF01004192">
    <property type="protein sequence ID" value="MAA15338.1"/>
    <property type="molecule type" value="Transcribed_RNA"/>
</dbReference>
<dbReference type="SUPFAM" id="SSF50814">
    <property type="entry name" value="Lipocalins"/>
    <property type="match status" value="1"/>
</dbReference>
<dbReference type="AlphaFoldDB" id="A0A224YCA9"/>
<organism evidence="2">
    <name type="scientific">Rhipicephalus zambeziensis</name>
    <dbReference type="NCBI Taxonomy" id="60191"/>
    <lineage>
        <taxon>Eukaryota</taxon>
        <taxon>Metazoa</taxon>
        <taxon>Ecdysozoa</taxon>
        <taxon>Arthropoda</taxon>
        <taxon>Chelicerata</taxon>
        <taxon>Arachnida</taxon>
        <taxon>Acari</taxon>
        <taxon>Parasitiformes</taxon>
        <taxon>Ixodida</taxon>
        <taxon>Ixodoidea</taxon>
        <taxon>Ixodidae</taxon>
        <taxon>Rhipicephalinae</taxon>
        <taxon>Rhipicephalus</taxon>
        <taxon>Rhipicephalus</taxon>
    </lineage>
</organism>
<feature type="signal peptide" evidence="1">
    <location>
        <begin position="1"/>
        <end position="26"/>
    </location>
</feature>
<dbReference type="GO" id="GO:0030682">
    <property type="term" value="P:symbiont-mediated perturbation of host defenses"/>
    <property type="evidence" value="ECO:0007669"/>
    <property type="project" value="InterPro"/>
</dbReference>
<dbReference type="Pfam" id="PF02098">
    <property type="entry name" value="His_binding"/>
    <property type="match status" value="1"/>
</dbReference>